<gene>
    <name evidence="2" type="ORF">IEQ34_003141</name>
</gene>
<keyword evidence="3" id="KW-1185">Reference proteome</keyword>
<name>A0AAV7HKV6_DENCH</name>
<protein>
    <submittedName>
        <fullName evidence="2">Uncharacterized protein</fullName>
    </submittedName>
</protein>
<dbReference type="Proteomes" id="UP000775213">
    <property type="component" value="Unassembled WGS sequence"/>
</dbReference>
<reference evidence="2 3" key="1">
    <citation type="journal article" date="2021" name="Hortic Res">
        <title>Chromosome-scale assembly of the Dendrobium chrysotoxum genome enhances the understanding of orchid evolution.</title>
        <authorList>
            <person name="Zhang Y."/>
            <person name="Zhang G.Q."/>
            <person name="Zhang D."/>
            <person name="Liu X.D."/>
            <person name="Xu X.Y."/>
            <person name="Sun W.H."/>
            <person name="Yu X."/>
            <person name="Zhu X."/>
            <person name="Wang Z.W."/>
            <person name="Zhao X."/>
            <person name="Zhong W.Y."/>
            <person name="Chen H."/>
            <person name="Yin W.L."/>
            <person name="Huang T."/>
            <person name="Niu S.C."/>
            <person name="Liu Z.J."/>
        </authorList>
    </citation>
    <scope>NUCLEOTIDE SEQUENCE [LARGE SCALE GENOMIC DNA]</scope>
    <source>
        <strain evidence="2">Lindl</strain>
    </source>
</reference>
<organism evidence="2 3">
    <name type="scientific">Dendrobium chrysotoxum</name>
    <name type="common">Orchid</name>
    <dbReference type="NCBI Taxonomy" id="161865"/>
    <lineage>
        <taxon>Eukaryota</taxon>
        <taxon>Viridiplantae</taxon>
        <taxon>Streptophyta</taxon>
        <taxon>Embryophyta</taxon>
        <taxon>Tracheophyta</taxon>
        <taxon>Spermatophyta</taxon>
        <taxon>Magnoliopsida</taxon>
        <taxon>Liliopsida</taxon>
        <taxon>Asparagales</taxon>
        <taxon>Orchidaceae</taxon>
        <taxon>Epidendroideae</taxon>
        <taxon>Malaxideae</taxon>
        <taxon>Dendrobiinae</taxon>
        <taxon>Dendrobium</taxon>
    </lineage>
</organism>
<comment type="caution">
    <text evidence="2">The sequence shown here is derived from an EMBL/GenBank/DDBJ whole genome shotgun (WGS) entry which is preliminary data.</text>
</comment>
<evidence type="ECO:0000256" key="1">
    <source>
        <dbReference type="SAM" id="MobiDB-lite"/>
    </source>
</evidence>
<sequence>MTSTNRAQQVRQMTRTATSHQKLSPPSQGKLALILSDDIFELALPFSLSLIYKFSWGHPSMMSFHIFMVDLHWLGYSIGLIDYCHVLIK</sequence>
<accession>A0AAV7HKV6</accession>
<dbReference type="AlphaFoldDB" id="A0AAV7HKV6"/>
<proteinExistence type="predicted"/>
<dbReference type="EMBL" id="JAGFBR010000004">
    <property type="protein sequence ID" value="KAH0468108.1"/>
    <property type="molecule type" value="Genomic_DNA"/>
</dbReference>
<evidence type="ECO:0000313" key="3">
    <source>
        <dbReference type="Proteomes" id="UP000775213"/>
    </source>
</evidence>
<evidence type="ECO:0000313" key="2">
    <source>
        <dbReference type="EMBL" id="KAH0468108.1"/>
    </source>
</evidence>
<feature type="region of interest" description="Disordered" evidence="1">
    <location>
        <begin position="1"/>
        <end position="27"/>
    </location>
</feature>